<dbReference type="PANTHER" id="PTHR43823:SF3">
    <property type="entry name" value="MULTIDRUG EXPORT PROTEIN MEPA"/>
    <property type="match status" value="1"/>
</dbReference>
<name>A0A7G9G3H6_9FIRM</name>
<dbReference type="RefSeq" id="WP_249302291.1">
    <property type="nucleotide sequence ID" value="NZ_CP060634.1"/>
</dbReference>
<evidence type="ECO:0000313" key="9">
    <source>
        <dbReference type="Proteomes" id="UP000515823"/>
    </source>
</evidence>
<evidence type="ECO:0000256" key="5">
    <source>
        <dbReference type="ARBA" id="ARBA00022989"/>
    </source>
</evidence>
<evidence type="ECO:0000256" key="1">
    <source>
        <dbReference type="ARBA" id="ARBA00004651"/>
    </source>
</evidence>
<evidence type="ECO:0000256" key="6">
    <source>
        <dbReference type="ARBA" id="ARBA00023136"/>
    </source>
</evidence>
<dbReference type="GO" id="GO:0042910">
    <property type="term" value="F:xenobiotic transmembrane transporter activity"/>
    <property type="evidence" value="ECO:0007669"/>
    <property type="project" value="InterPro"/>
</dbReference>
<accession>A0A7G9G3H6</accession>
<evidence type="ECO:0000256" key="4">
    <source>
        <dbReference type="ARBA" id="ARBA00022692"/>
    </source>
</evidence>
<proteinExistence type="predicted"/>
<feature type="transmembrane region" description="Helical" evidence="7">
    <location>
        <begin position="92"/>
        <end position="113"/>
    </location>
</feature>
<evidence type="ECO:0000256" key="7">
    <source>
        <dbReference type="SAM" id="Phobius"/>
    </source>
</evidence>
<evidence type="ECO:0000313" key="8">
    <source>
        <dbReference type="EMBL" id="QNM05358.1"/>
    </source>
</evidence>
<feature type="transmembrane region" description="Helical" evidence="7">
    <location>
        <begin position="235"/>
        <end position="259"/>
    </location>
</feature>
<dbReference type="GO" id="GO:0005886">
    <property type="term" value="C:plasma membrane"/>
    <property type="evidence" value="ECO:0007669"/>
    <property type="project" value="UniProtKB-SubCell"/>
</dbReference>
<feature type="transmembrane region" description="Helical" evidence="7">
    <location>
        <begin position="163"/>
        <end position="183"/>
    </location>
</feature>
<feature type="transmembrane region" description="Helical" evidence="7">
    <location>
        <begin position="53"/>
        <end position="71"/>
    </location>
</feature>
<dbReference type="NCBIfam" id="TIGR00797">
    <property type="entry name" value="matE"/>
    <property type="match status" value="1"/>
</dbReference>
<feature type="transmembrane region" description="Helical" evidence="7">
    <location>
        <begin position="279"/>
        <end position="302"/>
    </location>
</feature>
<feature type="transmembrane region" description="Helical" evidence="7">
    <location>
        <begin position="133"/>
        <end position="151"/>
    </location>
</feature>
<feature type="transmembrane region" description="Helical" evidence="7">
    <location>
        <begin position="358"/>
        <end position="379"/>
    </location>
</feature>
<feature type="transmembrane region" description="Helical" evidence="7">
    <location>
        <begin position="12"/>
        <end position="33"/>
    </location>
</feature>
<organism evidence="8 9">
    <name type="scientific">Qiania dongpingensis</name>
    <dbReference type="NCBI Taxonomy" id="2763669"/>
    <lineage>
        <taxon>Bacteria</taxon>
        <taxon>Bacillati</taxon>
        <taxon>Bacillota</taxon>
        <taxon>Clostridia</taxon>
        <taxon>Lachnospirales</taxon>
        <taxon>Lachnospiraceae</taxon>
        <taxon>Qiania</taxon>
    </lineage>
</organism>
<protein>
    <submittedName>
        <fullName evidence="8">MATE family efflux transporter</fullName>
    </submittedName>
</protein>
<keyword evidence="6 7" id="KW-0472">Membrane</keyword>
<keyword evidence="9" id="KW-1185">Reference proteome</keyword>
<dbReference type="Pfam" id="PF01554">
    <property type="entry name" value="MatE"/>
    <property type="match status" value="2"/>
</dbReference>
<dbReference type="Proteomes" id="UP000515823">
    <property type="component" value="Chromosome"/>
</dbReference>
<comment type="subcellular location">
    <subcellularLocation>
        <location evidence="1">Cell membrane</location>
        <topology evidence="1">Multi-pass membrane protein</topology>
    </subcellularLocation>
</comment>
<dbReference type="EMBL" id="CP060634">
    <property type="protein sequence ID" value="QNM05358.1"/>
    <property type="molecule type" value="Genomic_DNA"/>
</dbReference>
<dbReference type="InterPro" id="IPR002528">
    <property type="entry name" value="MATE_fam"/>
</dbReference>
<dbReference type="KEGG" id="qdo:H9Q78_13110"/>
<keyword evidence="2" id="KW-0813">Transport</keyword>
<dbReference type="AlphaFoldDB" id="A0A7G9G3H6"/>
<dbReference type="PIRSF" id="PIRSF006603">
    <property type="entry name" value="DinF"/>
    <property type="match status" value="1"/>
</dbReference>
<evidence type="ECO:0000256" key="3">
    <source>
        <dbReference type="ARBA" id="ARBA00022475"/>
    </source>
</evidence>
<keyword evidence="3" id="KW-1003">Cell membrane</keyword>
<evidence type="ECO:0000256" key="2">
    <source>
        <dbReference type="ARBA" id="ARBA00022448"/>
    </source>
</evidence>
<keyword evidence="4 7" id="KW-0812">Transmembrane</keyword>
<gene>
    <name evidence="8" type="ORF">H9Q78_13110</name>
</gene>
<dbReference type="GO" id="GO:0015297">
    <property type="term" value="F:antiporter activity"/>
    <property type="evidence" value="ECO:0007669"/>
    <property type="project" value="InterPro"/>
</dbReference>
<dbReference type="PANTHER" id="PTHR43823">
    <property type="entry name" value="SPORULATION PROTEIN YKVU"/>
    <property type="match status" value="1"/>
</dbReference>
<feature type="transmembrane region" description="Helical" evidence="7">
    <location>
        <begin position="386"/>
        <end position="408"/>
    </location>
</feature>
<reference evidence="8 9" key="1">
    <citation type="submission" date="2020-08" db="EMBL/GenBank/DDBJ databases">
        <authorList>
            <person name="Liu C."/>
            <person name="Sun Q."/>
        </authorList>
    </citation>
    <scope>NUCLEOTIDE SEQUENCE [LARGE SCALE GENOMIC DNA]</scope>
    <source>
        <strain evidence="8 9">NSJ-38</strain>
    </source>
</reference>
<dbReference type="InterPro" id="IPR048279">
    <property type="entry name" value="MdtK-like"/>
</dbReference>
<feature type="transmembrane region" description="Helical" evidence="7">
    <location>
        <begin position="414"/>
        <end position="436"/>
    </location>
</feature>
<sequence>MSNSISQEFKFFSLIRFALPTIIMMMFMSLYTIVDGIFISRMVGSLALSANNIVYPVANVLMAAGIMLATGGSAVIAKKIGEKKEKEANENFTMIILVGVGMGVLGMVFGNLYLEPLCRLLGATDALIEYSAAYLSVILYFAPMCMLQMLFQSFFVTAGRPKLGLGLILFGGVANIILDYVFMGPAGMGVSGAALATGIGQSIPAAAGILFFAFRKTGLRFAKPKFDGRVLGNSCFNGSSEMVTNLSTAVITYLFNIIMLKLAKEPGVAAMTVVLYGQFLFNALYLGFSIGVAPVFSYNLGAGRKELLRRIYRISIRFVMISAVVITAAAWAGAPLIAQVFMEKGTEAYELASRGGTLFAFNYLFAGTNILASGIFTALSDGKTSALISFLRTFVFIVAAVLVLPRILGADGVWLSIPAAEVLTLTVSLPCLYSYFSKRERRMTSFD</sequence>
<feature type="transmembrane region" description="Helical" evidence="7">
    <location>
        <begin position="314"/>
        <end position="338"/>
    </location>
</feature>
<keyword evidence="5 7" id="KW-1133">Transmembrane helix</keyword>
<dbReference type="InterPro" id="IPR051327">
    <property type="entry name" value="MATE_MepA_subfamily"/>
</dbReference>
<feature type="transmembrane region" description="Helical" evidence="7">
    <location>
        <begin position="189"/>
        <end position="214"/>
    </location>
</feature>